<gene>
    <name evidence="1" type="ORF">BDY19DRAFT_895790</name>
</gene>
<protein>
    <submittedName>
        <fullName evidence="1">Uncharacterized protein</fullName>
    </submittedName>
</protein>
<dbReference type="EMBL" id="MU274927">
    <property type="protein sequence ID" value="KAI0085864.1"/>
    <property type="molecule type" value="Genomic_DNA"/>
</dbReference>
<keyword evidence="2" id="KW-1185">Reference proteome</keyword>
<feature type="non-terminal residue" evidence="1">
    <location>
        <position position="200"/>
    </location>
</feature>
<reference evidence="1" key="1">
    <citation type="journal article" date="2021" name="Environ. Microbiol.">
        <title>Gene family expansions and transcriptome signatures uncover fungal adaptations to wood decay.</title>
        <authorList>
            <person name="Hage H."/>
            <person name="Miyauchi S."/>
            <person name="Viragh M."/>
            <person name="Drula E."/>
            <person name="Min B."/>
            <person name="Chaduli D."/>
            <person name="Navarro D."/>
            <person name="Favel A."/>
            <person name="Norest M."/>
            <person name="Lesage-Meessen L."/>
            <person name="Balint B."/>
            <person name="Merenyi Z."/>
            <person name="de Eugenio L."/>
            <person name="Morin E."/>
            <person name="Martinez A.T."/>
            <person name="Baldrian P."/>
            <person name="Stursova M."/>
            <person name="Martinez M.J."/>
            <person name="Novotny C."/>
            <person name="Magnuson J.K."/>
            <person name="Spatafora J.W."/>
            <person name="Maurice S."/>
            <person name="Pangilinan J."/>
            <person name="Andreopoulos W."/>
            <person name="LaButti K."/>
            <person name="Hundley H."/>
            <person name="Na H."/>
            <person name="Kuo A."/>
            <person name="Barry K."/>
            <person name="Lipzen A."/>
            <person name="Henrissat B."/>
            <person name="Riley R."/>
            <person name="Ahrendt S."/>
            <person name="Nagy L.G."/>
            <person name="Grigoriev I.V."/>
            <person name="Martin F."/>
            <person name="Rosso M.N."/>
        </authorList>
    </citation>
    <scope>NUCLEOTIDE SEQUENCE</scope>
    <source>
        <strain evidence="1">CBS 384.51</strain>
    </source>
</reference>
<proteinExistence type="predicted"/>
<comment type="caution">
    <text evidence="1">The sequence shown here is derived from an EMBL/GenBank/DDBJ whole genome shotgun (WGS) entry which is preliminary data.</text>
</comment>
<evidence type="ECO:0000313" key="1">
    <source>
        <dbReference type="EMBL" id="KAI0085864.1"/>
    </source>
</evidence>
<accession>A0ACB8TVA0</accession>
<sequence length="200" mass="21529">MTTGSSSTTATKRYRPAPAKTFQCRGYGECRMVFSRSEHLARHIRKHTGERPFTCHCGKQFSRLDNLRQHAQTVHADKQEQNDRMMQELTSLHASMTAASKGSAPRGKRAQAAAAAAAAAAASASSTLDSTMVIKQEAMSMRPGTSTGYEGGNGVFHPSTSHWAASSRIDRTNSTSSTHSFRDPSSATSTTSTGQSFRVP</sequence>
<evidence type="ECO:0000313" key="2">
    <source>
        <dbReference type="Proteomes" id="UP001055072"/>
    </source>
</evidence>
<dbReference type="Proteomes" id="UP001055072">
    <property type="component" value="Unassembled WGS sequence"/>
</dbReference>
<organism evidence="1 2">
    <name type="scientific">Irpex rosettiformis</name>
    <dbReference type="NCBI Taxonomy" id="378272"/>
    <lineage>
        <taxon>Eukaryota</taxon>
        <taxon>Fungi</taxon>
        <taxon>Dikarya</taxon>
        <taxon>Basidiomycota</taxon>
        <taxon>Agaricomycotina</taxon>
        <taxon>Agaricomycetes</taxon>
        <taxon>Polyporales</taxon>
        <taxon>Irpicaceae</taxon>
        <taxon>Irpex</taxon>
    </lineage>
</organism>
<name>A0ACB8TVA0_9APHY</name>